<evidence type="ECO:0000313" key="3">
    <source>
        <dbReference type="EMBL" id="KZL87062.1"/>
    </source>
</evidence>
<feature type="non-terminal residue" evidence="3">
    <location>
        <position position="1"/>
    </location>
</feature>
<gene>
    <name evidence="3" type="ORF">CI238_01664</name>
</gene>
<name>A0A161YBG4_COLIC</name>
<dbReference type="PANTHER" id="PTHR42080">
    <property type="entry name" value="SRR1 DOMAIN-CONTAINING PROTEIN"/>
    <property type="match status" value="1"/>
</dbReference>
<evidence type="ECO:0000259" key="2">
    <source>
        <dbReference type="Pfam" id="PF07985"/>
    </source>
</evidence>
<organism evidence="3 4">
    <name type="scientific">Colletotrichum incanum</name>
    <name type="common">Soybean anthracnose fungus</name>
    <dbReference type="NCBI Taxonomy" id="1573173"/>
    <lineage>
        <taxon>Eukaryota</taxon>
        <taxon>Fungi</taxon>
        <taxon>Dikarya</taxon>
        <taxon>Ascomycota</taxon>
        <taxon>Pezizomycotina</taxon>
        <taxon>Sordariomycetes</taxon>
        <taxon>Hypocreomycetidae</taxon>
        <taxon>Glomerellales</taxon>
        <taxon>Glomerellaceae</taxon>
        <taxon>Colletotrichum</taxon>
        <taxon>Colletotrichum spaethianum species complex</taxon>
    </lineage>
</organism>
<proteinExistence type="predicted"/>
<keyword evidence="4" id="KW-1185">Reference proteome</keyword>
<reference evidence="3 4" key="1">
    <citation type="submission" date="2015-06" db="EMBL/GenBank/DDBJ databases">
        <title>Survival trade-offs in plant roots during colonization by closely related pathogenic and mutualistic fungi.</title>
        <authorList>
            <person name="Hacquard S."/>
            <person name="Kracher B."/>
            <person name="Hiruma K."/>
            <person name="Weinman A."/>
            <person name="Muench P."/>
            <person name="Garrido Oter R."/>
            <person name="Ver Loren van Themaat E."/>
            <person name="Dallerey J.-F."/>
            <person name="Damm U."/>
            <person name="Henrissat B."/>
            <person name="Lespinet O."/>
            <person name="Thon M."/>
            <person name="Kemen E."/>
            <person name="McHardy A.C."/>
            <person name="Schulze-Lefert P."/>
            <person name="O'Connell R.J."/>
        </authorList>
    </citation>
    <scope>NUCLEOTIDE SEQUENCE [LARGE SCALE GENOMIC DNA]</scope>
    <source>
        <strain evidence="3 4">MAFF 238704</strain>
    </source>
</reference>
<comment type="caution">
    <text evidence="3">The sequence shown here is derived from an EMBL/GenBank/DDBJ whole genome shotgun (WGS) entry which is preliminary data.</text>
</comment>
<accession>A0A161YBG4</accession>
<feature type="region of interest" description="Disordered" evidence="1">
    <location>
        <begin position="1"/>
        <end position="24"/>
    </location>
</feature>
<evidence type="ECO:0000313" key="4">
    <source>
        <dbReference type="Proteomes" id="UP000076584"/>
    </source>
</evidence>
<dbReference type="Proteomes" id="UP000076584">
    <property type="component" value="Unassembled WGS sequence"/>
</dbReference>
<dbReference type="PANTHER" id="PTHR42080:SF3">
    <property type="entry name" value="SRR1-LIKE DOMAIN-CONTAINING PROTEIN"/>
    <property type="match status" value="1"/>
</dbReference>
<sequence>LGDLFDDSNDKNDQMGSSNGSSEIRSHVQHAVALTMARILGEHIGREVRCYSQDPAYTQATIEFLKSRNIMVLHDPQGFIDVDESTLVFSVAPSVPVKQIVTELARPAIII</sequence>
<dbReference type="Pfam" id="PF07985">
    <property type="entry name" value="SRR1"/>
    <property type="match status" value="1"/>
</dbReference>
<protein>
    <recommendedName>
        <fullName evidence="2">SRR1-like domain-containing protein</fullName>
    </recommendedName>
</protein>
<feature type="domain" description="SRR1-like" evidence="2">
    <location>
        <begin position="21"/>
        <end position="104"/>
    </location>
</feature>
<dbReference type="InterPro" id="IPR012942">
    <property type="entry name" value="SRR1-like"/>
</dbReference>
<evidence type="ECO:0000256" key="1">
    <source>
        <dbReference type="SAM" id="MobiDB-lite"/>
    </source>
</evidence>
<feature type="compositionally biased region" description="Polar residues" evidence="1">
    <location>
        <begin position="14"/>
        <end position="23"/>
    </location>
</feature>
<dbReference type="AlphaFoldDB" id="A0A161YBG4"/>
<dbReference type="EMBL" id="LFIW01000334">
    <property type="protein sequence ID" value="KZL87062.1"/>
    <property type="molecule type" value="Genomic_DNA"/>
</dbReference>